<dbReference type="PRINTS" id="PR00988">
    <property type="entry name" value="URIDINKINASE"/>
</dbReference>
<sequence length="275" mass="30235">MPRRWLLLVASTQALTAPQFYDSATKAPAFYKLVSRGGGPVFASKPRPQPLVVGVAGGTASGKTALTANIVELLGAEAASVASITQDSFYRDLTVDEMNRIEEINFDVPEAFDFDEIESVLTALKRGDTSVRVPTYDFVANARRPPSNDIILEDSPRVVFFEGILALHSERLRDLMDLKIFVDADADVRLARRIRRDVAERGRDVDGVLRAYETFVKPAFDEFVLPTKRHADVVVPRGAENAVAIDLLVRGIRERTLERSAQAASSKPARVIVAP</sequence>
<dbReference type="InterPro" id="IPR006083">
    <property type="entry name" value="PRK/URK"/>
</dbReference>
<keyword evidence="4" id="KW-0808">Transferase</keyword>
<dbReference type="OrthoDB" id="10257085at2759"/>
<comment type="caution">
    <text evidence="9">The sequence shown here is derived from an EMBL/GenBank/DDBJ whole genome shotgun (WGS) entry which is preliminary data.</text>
</comment>
<dbReference type="InterPro" id="IPR027417">
    <property type="entry name" value="P-loop_NTPase"/>
</dbReference>
<evidence type="ECO:0000256" key="6">
    <source>
        <dbReference type="ARBA" id="ARBA00022777"/>
    </source>
</evidence>
<evidence type="ECO:0000256" key="5">
    <source>
        <dbReference type="ARBA" id="ARBA00022741"/>
    </source>
</evidence>
<accession>A0A8J2SA57</accession>
<keyword evidence="5" id="KW-0547">Nucleotide-binding</keyword>
<feature type="signal peptide" evidence="7">
    <location>
        <begin position="1"/>
        <end position="16"/>
    </location>
</feature>
<evidence type="ECO:0000256" key="4">
    <source>
        <dbReference type="ARBA" id="ARBA00022679"/>
    </source>
</evidence>
<dbReference type="EC" id="2.7.1.48" evidence="3"/>
<reference evidence="9" key="1">
    <citation type="submission" date="2021-11" db="EMBL/GenBank/DDBJ databases">
        <authorList>
            <consortium name="Genoscope - CEA"/>
            <person name="William W."/>
        </authorList>
    </citation>
    <scope>NUCLEOTIDE SEQUENCE</scope>
</reference>
<gene>
    <name evidence="9" type="ORF">PECAL_2P04820</name>
</gene>
<evidence type="ECO:0000256" key="3">
    <source>
        <dbReference type="ARBA" id="ARBA00012137"/>
    </source>
</evidence>
<organism evidence="9 10">
    <name type="scientific">Pelagomonas calceolata</name>
    <dbReference type="NCBI Taxonomy" id="35677"/>
    <lineage>
        <taxon>Eukaryota</taxon>
        <taxon>Sar</taxon>
        <taxon>Stramenopiles</taxon>
        <taxon>Ochrophyta</taxon>
        <taxon>Pelagophyceae</taxon>
        <taxon>Pelagomonadales</taxon>
        <taxon>Pelagomonadaceae</taxon>
        <taxon>Pelagomonas</taxon>
    </lineage>
</organism>
<dbReference type="InterPro" id="IPR000764">
    <property type="entry name" value="Uridine_kinase-like"/>
</dbReference>
<feature type="chain" id="PRO_5035233290" description="uridine/cytidine kinase" evidence="7">
    <location>
        <begin position="17"/>
        <end position="275"/>
    </location>
</feature>
<keyword evidence="10" id="KW-1185">Reference proteome</keyword>
<keyword evidence="6" id="KW-0418">Kinase</keyword>
<dbReference type="GO" id="GO:0044206">
    <property type="term" value="P:UMP salvage"/>
    <property type="evidence" value="ECO:0007669"/>
    <property type="project" value="UniProtKB-UniPathway"/>
</dbReference>
<feature type="domain" description="Phosphoribulokinase/uridine kinase" evidence="8">
    <location>
        <begin position="52"/>
        <end position="244"/>
    </location>
</feature>
<evidence type="ECO:0000313" key="9">
    <source>
        <dbReference type="EMBL" id="CAH0367460.1"/>
    </source>
</evidence>
<proteinExistence type="predicted"/>
<protein>
    <recommendedName>
        <fullName evidence="3">uridine/cytidine kinase</fullName>
        <ecNumber evidence="3">2.7.1.48</ecNumber>
    </recommendedName>
</protein>
<dbReference type="Gene3D" id="3.40.50.300">
    <property type="entry name" value="P-loop containing nucleotide triphosphate hydrolases"/>
    <property type="match status" value="1"/>
</dbReference>
<evidence type="ECO:0000256" key="1">
    <source>
        <dbReference type="ARBA" id="ARBA00004690"/>
    </source>
</evidence>
<dbReference type="EMBL" id="CAKKNE010000002">
    <property type="protein sequence ID" value="CAH0367460.1"/>
    <property type="molecule type" value="Genomic_DNA"/>
</dbReference>
<dbReference type="Proteomes" id="UP000789595">
    <property type="component" value="Unassembled WGS sequence"/>
</dbReference>
<dbReference type="GO" id="GO:0005524">
    <property type="term" value="F:ATP binding"/>
    <property type="evidence" value="ECO:0007669"/>
    <property type="project" value="InterPro"/>
</dbReference>
<evidence type="ECO:0000256" key="2">
    <source>
        <dbReference type="ARBA" id="ARBA00004784"/>
    </source>
</evidence>
<evidence type="ECO:0000256" key="7">
    <source>
        <dbReference type="SAM" id="SignalP"/>
    </source>
</evidence>
<dbReference type="CDD" id="cd02023">
    <property type="entry name" value="UMPK"/>
    <property type="match status" value="1"/>
</dbReference>
<dbReference type="SUPFAM" id="SSF52540">
    <property type="entry name" value="P-loop containing nucleoside triphosphate hydrolases"/>
    <property type="match status" value="1"/>
</dbReference>
<evidence type="ECO:0000259" key="8">
    <source>
        <dbReference type="Pfam" id="PF00485"/>
    </source>
</evidence>
<comment type="pathway">
    <text evidence="1">Pyrimidine metabolism; UMP biosynthesis via salvage pathway; UMP from uridine: step 1/1.</text>
</comment>
<comment type="pathway">
    <text evidence="2">Pyrimidine metabolism; CTP biosynthesis via salvage pathway; CTP from cytidine: step 1/3.</text>
</comment>
<dbReference type="PANTHER" id="PTHR10285">
    <property type="entry name" value="URIDINE KINASE"/>
    <property type="match status" value="1"/>
</dbReference>
<dbReference type="Pfam" id="PF00485">
    <property type="entry name" value="PRK"/>
    <property type="match status" value="1"/>
</dbReference>
<dbReference type="NCBIfam" id="NF004018">
    <property type="entry name" value="PRK05480.1"/>
    <property type="match status" value="1"/>
</dbReference>
<keyword evidence="7" id="KW-0732">Signal</keyword>
<dbReference type="FunFam" id="3.40.50.300:FF:000339">
    <property type="entry name" value="Uridine kinase"/>
    <property type="match status" value="1"/>
</dbReference>
<evidence type="ECO:0000313" key="10">
    <source>
        <dbReference type="Proteomes" id="UP000789595"/>
    </source>
</evidence>
<dbReference type="UniPathway" id="UPA00574">
    <property type="reaction ID" value="UER00637"/>
</dbReference>
<name>A0A8J2SA57_9STRA</name>
<dbReference type="GO" id="GO:0004849">
    <property type="term" value="F:uridine kinase activity"/>
    <property type="evidence" value="ECO:0007669"/>
    <property type="project" value="UniProtKB-EC"/>
</dbReference>
<dbReference type="AlphaFoldDB" id="A0A8J2SA57"/>